<evidence type="ECO:0000313" key="2">
    <source>
        <dbReference type="Proteomes" id="UP001165343"/>
    </source>
</evidence>
<protein>
    <recommendedName>
        <fullName evidence="3">TonB C-terminal domain-containing protein</fullName>
    </recommendedName>
</protein>
<gene>
    <name evidence="1" type="ORF">LZ519_09695</name>
</gene>
<reference evidence="1" key="1">
    <citation type="submission" date="2022-05" db="EMBL/GenBank/DDBJ databases">
        <authorList>
            <person name="Jo J.-H."/>
            <person name="Im W.-T."/>
        </authorList>
    </citation>
    <scope>NUCLEOTIDE SEQUENCE</scope>
    <source>
        <strain evidence="1">RG327</strain>
    </source>
</reference>
<dbReference type="RefSeq" id="WP_249868470.1">
    <property type="nucleotide sequence ID" value="NZ_JAMGBC010000001.1"/>
</dbReference>
<name>A0ABT0RH31_9SPHN</name>
<evidence type="ECO:0008006" key="3">
    <source>
        <dbReference type="Google" id="ProtNLM"/>
    </source>
</evidence>
<comment type="caution">
    <text evidence="1">The sequence shown here is derived from an EMBL/GenBank/DDBJ whole genome shotgun (WGS) entry which is preliminary data.</text>
</comment>
<dbReference type="Proteomes" id="UP001165343">
    <property type="component" value="Unassembled WGS sequence"/>
</dbReference>
<sequence length="238" mass="25029">MPAPLRTPTRQAACRSNSTQSASLDSIAIDPHSSAVLSLLAASSLLSAPTPIEFGRWFGGDDYPAEVLGGNQTAFQPVTETAVDSSGKIRGCRIEAPSGSAKIDALACAIILKRGAFKPATWTDGTPVPGVYRTAIIFLVFGDRLPTVRDIDISVQQLPKGEKSPATVNVAIAAEANGTITDCVDEPRSTKPKPDNPALVSVACDTIKAQWKPVQVLDSEGKPSRSVQNVMVAFTEAE</sequence>
<organism evidence="1 2">
    <name type="scientific">Sphingomonas anseongensis</name>
    <dbReference type="NCBI Taxonomy" id="2908207"/>
    <lineage>
        <taxon>Bacteria</taxon>
        <taxon>Pseudomonadati</taxon>
        <taxon>Pseudomonadota</taxon>
        <taxon>Alphaproteobacteria</taxon>
        <taxon>Sphingomonadales</taxon>
        <taxon>Sphingomonadaceae</taxon>
        <taxon>Sphingomonas</taxon>
    </lineage>
</organism>
<accession>A0ABT0RH31</accession>
<dbReference type="EMBL" id="JAMGBC010000001">
    <property type="protein sequence ID" value="MCL6679582.1"/>
    <property type="molecule type" value="Genomic_DNA"/>
</dbReference>
<proteinExistence type="predicted"/>
<evidence type="ECO:0000313" key="1">
    <source>
        <dbReference type="EMBL" id="MCL6679582.1"/>
    </source>
</evidence>
<keyword evidence="2" id="KW-1185">Reference proteome</keyword>